<dbReference type="EMBL" id="GL732539">
    <property type="protein sequence ID" value="EFX82916.1"/>
    <property type="molecule type" value="Genomic_DNA"/>
</dbReference>
<keyword evidence="3" id="KW-1185">Reference proteome</keyword>
<dbReference type="PANTHER" id="PTHR12771:SF2">
    <property type="entry name" value="ELMO DOMAIN-CONTAINING PROTEIN 3"/>
    <property type="match status" value="1"/>
</dbReference>
<feature type="domain" description="ELMO" evidence="1">
    <location>
        <begin position="73"/>
        <end position="226"/>
    </location>
</feature>
<reference evidence="2 3" key="1">
    <citation type="journal article" date="2011" name="Science">
        <title>The ecoresponsive genome of Daphnia pulex.</title>
        <authorList>
            <person name="Colbourne J.K."/>
            <person name="Pfrender M.E."/>
            <person name="Gilbert D."/>
            <person name="Thomas W.K."/>
            <person name="Tucker A."/>
            <person name="Oakley T.H."/>
            <person name="Tokishita S."/>
            <person name="Aerts A."/>
            <person name="Arnold G.J."/>
            <person name="Basu M.K."/>
            <person name="Bauer D.J."/>
            <person name="Caceres C.E."/>
            <person name="Carmel L."/>
            <person name="Casola C."/>
            <person name="Choi J.H."/>
            <person name="Detter J.C."/>
            <person name="Dong Q."/>
            <person name="Dusheyko S."/>
            <person name="Eads B.D."/>
            <person name="Frohlich T."/>
            <person name="Geiler-Samerotte K.A."/>
            <person name="Gerlach D."/>
            <person name="Hatcher P."/>
            <person name="Jogdeo S."/>
            <person name="Krijgsveld J."/>
            <person name="Kriventseva E.V."/>
            <person name="Kultz D."/>
            <person name="Laforsch C."/>
            <person name="Lindquist E."/>
            <person name="Lopez J."/>
            <person name="Manak J.R."/>
            <person name="Muller J."/>
            <person name="Pangilinan J."/>
            <person name="Patwardhan R.P."/>
            <person name="Pitluck S."/>
            <person name="Pritham E.J."/>
            <person name="Rechtsteiner A."/>
            <person name="Rho M."/>
            <person name="Rogozin I.B."/>
            <person name="Sakarya O."/>
            <person name="Salamov A."/>
            <person name="Schaack S."/>
            <person name="Shapiro H."/>
            <person name="Shiga Y."/>
            <person name="Skalitzky C."/>
            <person name="Smith Z."/>
            <person name="Souvorov A."/>
            <person name="Sung W."/>
            <person name="Tang Z."/>
            <person name="Tsuchiya D."/>
            <person name="Tu H."/>
            <person name="Vos H."/>
            <person name="Wang M."/>
            <person name="Wolf Y.I."/>
            <person name="Yamagata H."/>
            <person name="Yamada T."/>
            <person name="Ye Y."/>
            <person name="Shaw J.R."/>
            <person name="Andrews J."/>
            <person name="Crease T.J."/>
            <person name="Tang H."/>
            <person name="Lucas S.M."/>
            <person name="Robertson H.M."/>
            <person name="Bork P."/>
            <person name="Koonin E.V."/>
            <person name="Zdobnov E.M."/>
            <person name="Grigoriev I.V."/>
            <person name="Lynch M."/>
            <person name="Boore J.L."/>
        </authorList>
    </citation>
    <scope>NUCLEOTIDE SEQUENCE [LARGE SCALE GENOMIC DNA]</scope>
</reference>
<dbReference type="PhylomeDB" id="E9GC64"/>
<dbReference type="KEGG" id="dpx:DAPPUDRAFT_316212"/>
<dbReference type="OMA" id="FCAMSIN"/>
<dbReference type="InParanoid" id="E9GC64"/>
<evidence type="ECO:0000259" key="1">
    <source>
        <dbReference type="PROSITE" id="PS51335"/>
    </source>
</evidence>
<dbReference type="Proteomes" id="UP000000305">
    <property type="component" value="Unassembled WGS sequence"/>
</dbReference>
<dbReference type="eggNOG" id="KOG2998">
    <property type="taxonomic scope" value="Eukaryota"/>
</dbReference>
<dbReference type="Pfam" id="PF04727">
    <property type="entry name" value="ELMO_CED12"/>
    <property type="match status" value="1"/>
</dbReference>
<evidence type="ECO:0000313" key="2">
    <source>
        <dbReference type="EMBL" id="EFX82916.1"/>
    </source>
</evidence>
<dbReference type="AlphaFoldDB" id="E9GC64"/>
<dbReference type="InterPro" id="IPR006816">
    <property type="entry name" value="ELMO_dom"/>
</dbReference>
<protein>
    <recommendedName>
        <fullName evidence="1">ELMO domain-containing protein</fullName>
    </recommendedName>
</protein>
<name>E9GC64_DAPPU</name>
<proteinExistence type="predicted"/>
<dbReference type="STRING" id="6669.E9GC64"/>
<dbReference type="InterPro" id="IPR050868">
    <property type="entry name" value="ELMO_domain-containing"/>
</dbReference>
<dbReference type="HOGENOM" id="CLU_060970_1_0_1"/>
<dbReference type="PROSITE" id="PS51335">
    <property type="entry name" value="ELMO"/>
    <property type="match status" value="1"/>
</dbReference>
<accession>E9GC64</accession>
<evidence type="ECO:0000313" key="3">
    <source>
        <dbReference type="Proteomes" id="UP000000305"/>
    </source>
</evidence>
<gene>
    <name evidence="2" type="ORF">DAPPUDRAFT_316212</name>
</gene>
<dbReference type="PANTHER" id="PTHR12771">
    <property type="entry name" value="ENGULFMENT AND CELL MOTILITY"/>
    <property type="match status" value="1"/>
</dbReference>
<organism evidence="2 3">
    <name type="scientific">Daphnia pulex</name>
    <name type="common">Water flea</name>
    <dbReference type="NCBI Taxonomy" id="6669"/>
    <lineage>
        <taxon>Eukaryota</taxon>
        <taxon>Metazoa</taxon>
        <taxon>Ecdysozoa</taxon>
        <taxon>Arthropoda</taxon>
        <taxon>Crustacea</taxon>
        <taxon>Branchiopoda</taxon>
        <taxon>Diplostraca</taxon>
        <taxon>Cladocera</taxon>
        <taxon>Anomopoda</taxon>
        <taxon>Daphniidae</taxon>
        <taxon>Daphnia</taxon>
    </lineage>
</organism>
<sequence length="267" mass="29728">MPQVADLDSVWNHLKKKNIDIEEDPPPPEKYGWLSVFCSLLHPKSNLLPAELSADKTVLIKLSKCPFSHEDSVHVQMLYTLFNKLTGLNSPAALGTHWEIIGFQGADPATDFRGVGILGLLQPLAVSLSVETLPFMSNIVNLSHNPSQGFPFMVLSLNVSSIILKALKDGILDKMIQEKETVLGVANLCYSSVLFFIYDNWKKEKLTLSDCGPIMKRAESICKKELSQCVIRFEKHIEDLKILNQTPAVQLEQVQFDFIKGTSAMAS</sequence>
<dbReference type="OrthoDB" id="67155at2759"/>